<protein>
    <submittedName>
        <fullName evidence="2">Uncharacterized protein</fullName>
    </submittedName>
</protein>
<feature type="compositionally biased region" description="Basic and acidic residues" evidence="1">
    <location>
        <begin position="33"/>
        <end position="45"/>
    </location>
</feature>
<keyword evidence="3" id="KW-1185">Reference proteome</keyword>
<gene>
    <name evidence="2" type="ORF">LAESUDRAFT_723003</name>
</gene>
<dbReference type="Proteomes" id="UP000076871">
    <property type="component" value="Unassembled WGS sequence"/>
</dbReference>
<feature type="compositionally biased region" description="Basic and acidic residues" evidence="1">
    <location>
        <begin position="73"/>
        <end position="82"/>
    </location>
</feature>
<accession>A0A165FPB1</accession>
<proteinExistence type="predicted"/>
<dbReference type="RefSeq" id="XP_040767011.1">
    <property type="nucleotide sequence ID" value="XM_040908325.1"/>
</dbReference>
<evidence type="ECO:0000313" key="3">
    <source>
        <dbReference type="Proteomes" id="UP000076871"/>
    </source>
</evidence>
<sequence length="97" mass="11243">MDTTPYDFPDIRKKLIKDDQKFKKQYQVVDRPPVTDHDINEEYLRDPPNNEPAETTTDYKARGLKRGARKVNTKQEDVRITKESALGTTANESSIYP</sequence>
<feature type="region of interest" description="Disordered" evidence="1">
    <location>
        <begin position="32"/>
        <end position="97"/>
    </location>
</feature>
<feature type="compositionally biased region" description="Basic residues" evidence="1">
    <location>
        <begin position="62"/>
        <end position="72"/>
    </location>
</feature>
<feature type="compositionally biased region" description="Polar residues" evidence="1">
    <location>
        <begin position="86"/>
        <end position="97"/>
    </location>
</feature>
<name>A0A165FPB1_9APHY</name>
<organism evidence="2 3">
    <name type="scientific">Laetiporus sulphureus 93-53</name>
    <dbReference type="NCBI Taxonomy" id="1314785"/>
    <lineage>
        <taxon>Eukaryota</taxon>
        <taxon>Fungi</taxon>
        <taxon>Dikarya</taxon>
        <taxon>Basidiomycota</taxon>
        <taxon>Agaricomycotina</taxon>
        <taxon>Agaricomycetes</taxon>
        <taxon>Polyporales</taxon>
        <taxon>Laetiporus</taxon>
    </lineage>
</organism>
<evidence type="ECO:0000256" key="1">
    <source>
        <dbReference type="SAM" id="MobiDB-lite"/>
    </source>
</evidence>
<dbReference type="EMBL" id="KV427612">
    <property type="protein sequence ID" value="KZT09271.1"/>
    <property type="molecule type" value="Genomic_DNA"/>
</dbReference>
<reference evidence="2 3" key="1">
    <citation type="journal article" date="2016" name="Mol. Biol. Evol.">
        <title>Comparative Genomics of Early-Diverging Mushroom-Forming Fungi Provides Insights into the Origins of Lignocellulose Decay Capabilities.</title>
        <authorList>
            <person name="Nagy L.G."/>
            <person name="Riley R."/>
            <person name="Tritt A."/>
            <person name="Adam C."/>
            <person name="Daum C."/>
            <person name="Floudas D."/>
            <person name="Sun H."/>
            <person name="Yadav J.S."/>
            <person name="Pangilinan J."/>
            <person name="Larsson K.H."/>
            <person name="Matsuura K."/>
            <person name="Barry K."/>
            <person name="Labutti K."/>
            <person name="Kuo R."/>
            <person name="Ohm R.A."/>
            <person name="Bhattacharya S.S."/>
            <person name="Shirouzu T."/>
            <person name="Yoshinaga Y."/>
            <person name="Martin F.M."/>
            <person name="Grigoriev I.V."/>
            <person name="Hibbett D.S."/>
        </authorList>
    </citation>
    <scope>NUCLEOTIDE SEQUENCE [LARGE SCALE GENOMIC DNA]</scope>
    <source>
        <strain evidence="2 3">93-53</strain>
    </source>
</reference>
<evidence type="ECO:0000313" key="2">
    <source>
        <dbReference type="EMBL" id="KZT09271.1"/>
    </source>
</evidence>
<dbReference type="InParanoid" id="A0A165FPB1"/>
<dbReference type="OrthoDB" id="3224585at2759"/>
<dbReference type="AlphaFoldDB" id="A0A165FPB1"/>
<dbReference type="GeneID" id="63825354"/>